<keyword evidence="2" id="KW-0229">DNA integration</keyword>
<dbReference type="PANTHER" id="PTHR30349:SF41">
    <property type="entry name" value="INTEGRASE_RECOMBINASE PROTEIN MJ0367-RELATED"/>
    <property type="match status" value="1"/>
</dbReference>
<feature type="domain" description="Core-binding (CB)" evidence="7">
    <location>
        <begin position="91"/>
        <end position="174"/>
    </location>
</feature>
<dbReference type="InterPro" id="IPR011010">
    <property type="entry name" value="DNA_brk_join_enz"/>
</dbReference>
<keyword evidence="3 5" id="KW-0238">DNA-binding</keyword>
<evidence type="ECO:0000256" key="3">
    <source>
        <dbReference type="ARBA" id="ARBA00023125"/>
    </source>
</evidence>
<evidence type="ECO:0000313" key="9">
    <source>
        <dbReference type="Proteomes" id="UP000464657"/>
    </source>
</evidence>
<dbReference type="Pfam" id="PF13495">
    <property type="entry name" value="Phage_int_SAM_4"/>
    <property type="match status" value="1"/>
</dbReference>
<dbReference type="InterPro" id="IPR010998">
    <property type="entry name" value="Integrase_recombinase_N"/>
</dbReference>
<dbReference type="SUPFAM" id="SSF56349">
    <property type="entry name" value="DNA breaking-rejoining enzymes"/>
    <property type="match status" value="1"/>
</dbReference>
<dbReference type="PROSITE" id="PS51900">
    <property type="entry name" value="CB"/>
    <property type="match status" value="1"/>
</dbReference>
<dbReference type="OrthoDB" id="9801717at2"/>
<sequence length="389" mass="45012">MKKLSTVYLSNRVHRKSDQIFIRFSYNEKLIELVKSTLGTTWSSSQKSWYIENNSENLAAISSVLKPHCIIDTKDLDKNHGSKKKVRVLSDEQKTILNNFFKFLKGKRYSKSTVQVYTYLVADFVAYHKSKSTDELTNRDVELFIEDIYVKRNYAISTQRQFISALKLFVVFQKNSSINNLELSRPKKTKKLPNILSQEEVLDLIRCTKNLKHRTIITLLYSCGLRVSEIINLKLSEIDIDRKQLVVRNAKGAKDRFVSLAESFLPLLSNYYYSYSPKIYFIEGKSNRKYSAESIRKFIKSNCKVAKITKNVTPHTLRHSYATHLLENGVDIRYIQTLLGHSRPETTMIYTHVQRKDLMAISNPLDVALQKIKESGNSNSKVLLSRNSN</sequence>
<comment type="similarity">
    <text evidence="1">Belongs to the 'phage' integrase family.</text>
</comment>
<dbReference type="Pfam" id="PF00589">
    <property type="entry name" value="Phage_integrase"/>
    <property type="match status" value="1"/>
</dbReference>
<dbReference type="NCBIfam" id="NF040815">
    <property type="entry name" value="recomb_XerA_Arch"/>
    <property type="match status" value="1"/>
</dbReference>
<dbReference type="EMBL" id="CP019288">
    <property type="protein sequence ID" value="QHI36038.1"/>
    <property type="molecule type" value="Genomic_DNA"/>
</dbReference>
<name>A0A7L4ZH21_9FLAO</name>
<dbReference type="InterPro" id="IPR004107">
    <property type="entry name" value="Integrase_SAM-like_N"/>
</dbReference>
<dbReference type="InterPro" id="IPR044068">
    <property type="entry name" value="CB"/>
</dbReference>
<dbReference type="Gene3D" id="1.10.150.130">
    <property type="match status" value="1"/>
</dbReference>
<dbReference type="GO" id="GO:0006310">
    <property type="term" value="P:DNA recombination"/>
    <property type="evidence" value="ECO:0007669"/>
    <property type="project" value="UniProtKB-KW"/>
</dbReference>
<dbReference type="InterPro" id="IPR002104">
    <property type="entry name" value="Integrase_catalytic"/>
</dbReference>
<evidence type="ECO:0000259" key="7">
    <source>
        <dbReference type="PROSITE" id="PS51900"/>
    </source>
</evidence>
<evidence type="ECO:0000256" key="1">
    <source>
        <dbReference type="ARBA" id="ARBA00008857"/>
    </source>
</evidence>
<dbReference type="PANTHER" id="PTHR30349">
    <property type="entry name" value="PHAGE INTEGRASE-RELATED"/>
    <property type="match status" value="1"/>
</dbReference>
<dbReference type="Gene3D" id="1.10.443.10">
    <property type="entry name" value="Intergrase catalytic core"/>
    <property type="match status" value="1"/>
</dbReference>
<dbReference type="KEGG" id="kan:IMCC3317_13910"/>
<feature type="domain" description="Tyr recombinase" evidence="6">
    <location>
        <begin position="191"/>
        <end position="363"/>
    </location>
</feature>
<evidence type="ECO:0000259" key="6">
    <source>
        <dbReference type="PROSITE" id="PS51898"/>
    </source>
</evidence>
<dbReference type="InterPro" id="IPR013762">
    <property type="entry name" value="Integrase-like_cat_sf"/>
</dbReference>
<evidence type="ECO:0000256" key="2">
    <source>
        <dbReference type="ARBA" id="ARBA00022908"/>
    </source>
</evidence>
<accession>A0A7L4ZH21</accession>
<proteinExistence type="inferred from homology"/>
<organism evidence="8 9">
    <name type="scientific">Kordia antarctica</name>
    <dbReference type="NCBI Taxonomy" id="1218801"/>
    <lineage>
        <taxon>Bacteria</taxon>
        <taxon>Pseudomonadati</taxon>
        <taxon>Bacteroidota</taxon>
        <taxon>Flavobacteriia</taxon>
        <taxon>Flavobacteriales</taxon>
        <taxon>Flavobacteriaceae</taxon>
        <taxon>Kordia</taxon>
    </lineage>
</organism>
<dbReference type="InterPro" id="IPR050090">
    <property type="entry name" value="Tyrosine_recombinase_XerCD"/>
</dbReference>
<protein>
    <submittedName>
        <fullName evidence="8">Tyrosine recombinase XerD</fullName>
    </submittedName>
</protein>
<dbReference type="GO" id="GO:0015074">
    <property type="term" value="P:DNA integration"/>
    <property type="evidence" value="ECO:0007669"/>
    <property type="project" value="UniProtKB-KW"/>
</dbReference>
<dbReference type="GO" id="GO:0003677">
    <property type="term" value="F:DNA binding"/>
    <property type="evidence" value="ECO:0007669"/>
    <property type="project" value="UniProtKB-UniRule"/>
</dbReference>
<gene>
    <name evidence="8" type="primary">xerD_1</name>
    <name evidence="8" type="ORF">IMCC3317_13910</name>
</gene>
<dbReference type="PROSITE" id="PS51898">
    <property type="entry name" value="TYR_RECOMBINASE"/>
    <property type="match status" value="1"/>
</dbReference>
<keyword evidence="9" id="KW-1185">Reference proteome</keyword>
<dbReference type="Proteomes" id="UP000464657">
    <property type="component" value="Chromosome"/>
</dbReference>
<evidence type="ECO:0000256" key="5">
    <source>
        <dbReference type="PROSITE-ProRule" id="PRU01248"/>
    </source>
</evidence>
<dbReference type="AlphaFoldDB" id="A0A7L4ZH21"/>
<reference evidence="8 9" key="1">
    <citation type="journal article" date="2013" name="Int. J. Syst. Evol. Microbiol.">
        <title>Kordia antarctica sp. nov., isolated from Antarctic seawater.</title>
        <authorList>
            <person name="Baek K."/>
            <person name="Choi A."/>
            <person name="Kang I."/>
            <person name="Lee K."/>
            <person name="Cho J.C."/>
        </authorList>
    </citation>
    <scope>NUCLEOTIDE SEQUENCE [LARGE SCALE GENOMIC DNA]</scope>
    <source>
        <strain evidence="8 9">IMCC3317</strain>
    </source>
</reference>
<keyword evidence="4" id="KW-0233">DNA recombination</keyword>
<evidence type="ECO:0000313" key="8">
    <source>
        <dbReference type="EMBL" id="QHI36038.1"/>
    </source>
</evidence>
<evidence type="ECO:0000256" key="4">
    <source>
        <dbReference type="ARBA" id="ARBA00023172"/>
    </source>
</evidence>